<dbReference type="OrthoDB" id="206339at2759"/>
<accession>V4CDI0</accession>
<dbReference type="AlphaFoldDB" id="V4CDI0"/>
<dbReference type="EMBL" id="KB200869">
    <property type="protein sequence ID" value="ESO99969.1"/>
    <property type="molecule type" value="Genomic_DNA"/>
</dbReference>
<protein>
    <submittedName>
        <fullName evidence="2">Uncharacterized protein</fullName>
    </submittedName>
</protein>
<gene>
    <name evidence="2" type="ORF">LOTGIDRAFT_64934</name>
</gene>
<dbReference type="STRING" id="225164.V4CDI0"/>
<dbReference type="CTD" id="20251724"/>
<dbReference type="Pfam" id="PF16045">
    <property type="entry name" value="LisH_2"/>
    <property type="match status" value="1"/>
</dbReference>
<dbReference type="GO" id="GO:0060287">
    <property type="term" value="P:epithelial cilium movement involved in determination of left/right asymmetry"/>
    <property type="evidence" value="ECO:0007669"/>
    <property type="project" value="TreeGrafter"/>
</dbReference>
<dbReference type="GO" id="GO:0036064">
    <property type="term" value="C:ciliary basal body"/>
    <property type="evidence" value="ECO:0007669"/>
    <property type="project" value="TreeGrafter"/>
</dbReference>
<dbReference type="GO" id="GO:0005813">
    <property type="term" value="C:centrosome"/>
    <property type="evidence" value="ECO:0007669"/>
    <property type="project" value="TreeGrafter"/>
</dbReference>
<dbReference type="SMART" id="SM00667">
    <property type="entry name" value="LisH"/>
    <property type="match status" value="1"/>
</dbReference>
<dbReference type="InterPro" id="IPR055289">
    <property type="entry name" value="OFD1"/>
</dbReference>
<dbReference type="PROSITE" id="PS50896">
    <property type="entry name" value="LISH"/>
    <property type="match status" value="1"/>
</dbReference>
<feature type="coiled-coil region" evidence="1">
    <location>
        <begin position="196"/>
        <end position="246"/>
    </location>
</feature>
<evidence type="ECO:0000313" key="3">
    <source>
        <dbReference type="Proteomes" id="UP000030746"/>
    </source>
</evidence>
<dbReference type="Proteomes" id="UP000030746">
    <property type="component" value="Unassembled WGS sequence"/>
</dbReference>
<dbReference type="GO" id="GO:0005576">
    <property type="term" value="C:extracellular region"/>
    <property type="evidence" value="ECO:0007669"/>
    <property type="project" value="GOC"/>
</dbReference>
<evidence type="ECO:0000313" key="2">
    <source>
        <dbReference type="EMBL" id="ESO99969.1"/>
    </source>
</evidence>
<feature type="non-terminal residue" evidence="2">
    <location>
        <position position="343"/>
    </location>
</feature>
<organism evidence="2 3">
    <name type="scientific">Lottia gigantea</name>
    <name type="common">Giant owl limpet</name>
    <dbReference type="NCBI Taxonomy" id="225164"/>
    <lineage>
        <taxon>Eukaryota</taxon>
        <taxon>Metazoa</taxon>
        <taxon>Spiralia</taxon>
        <taxon>Lophotrochozoa</taxon>
        <taxon>Mollusca</taxon>
        <taxon>Gastropoda</taxon>
        <taxon>Patellogastropoda</taxon>
        <taxon>Lottioidea</taxon>
        <taxon>Lottiidae</taxon>
        <taxon>Lottia</taxon>
    </lineage>
</organism>
<keyword evidence="1" id="KW-0175">Coiled coil</keyword>
<sequence length="343" mass="41216">MSADELRSRLYHSLRNRGMVNTIKSQLRNSLVTELQQSLKGRLTLQDLKTPEEGSLLHRAANSLIVDHLRSYGYDYTNSVFLPESGLSQDKVFSKEDFLQLLHISPQSRLYKQLVIFKTNTRFKGRFLWKFLSEMSAIHASATQEFGVQTDLIKVGPISSLDEKLQVLDQLYSSKRDDMYKSTSMLTEERILNFQKQMEERYQSQLKQEIRRMRENELTKLKIEEREKCRKELDQLRRDMERDYQTRYDSLLVRERNATERLHREQEIRDKEMHSQRQTLQEEISCIHQREAEVKREAEVNQRSKRLQDQRIKDKMEDLKHRELEIKRQELEFQQRLENEMAK</sequence>
<dbReference type="RefSeq" id="XP_009049314.1">
    <property type="nucleotide sequence ID" value="XM_009051066.1"/>
</dbReference>
<proteinExistence type="predicted"/>
<dbReference type="KEGG" id="lgi:LOTGIDRAFT_64934"/>
<dbReference type="Gene3D" id="1.20.960.40">
    <property type="match status" value="1"/>
</dbReference>
<dbReference type="PANTHER" id="PTHR39063">
    <property type="entry name" value="ORAL-FACIAL-DIGITAL SYNDROME 1 PROTEIN HOMOLOG"/>
    <property type="match status" value="1"/>
</dbReference>
<evidence type="ECO:0000256" key="1">
    <source>
        <dbReference type="SAM" id="Coils"/>
    </source>
</evidence>
<dbReference type="HOGENOM" id="CLU_764079_0_0_1"/>
<dbReference type="InterPro" id="IPR006594">
    <property type="entry name" value="LisH"/>
</dbReference>
<keyword evidence="3" id="KW-1185">Reference proteome</keyword>
<dbReference type="GeneID" id="20251724"/>
<name>V4CDI0_LOTGI</name>
<dbReference type="OMA" id="HEMEMIR"/>
<reference evidence="2 3" key="1">
    <citation type="journal article" date="2013" name="Nature">
        <title>Insights into bilaterian evolution from three spiralian genomes.</title>
        <authorList>
            <person name="Simakov O."/>
            <person name="Marletaz F."/>
            <person name="Cho S.J."/>
            <person name="Edsinger-Gonzales E."/>
            <person name="Havlak P."/>
            <person name="Hellsten U."/>
            <person name="Kuo D.H."/>
            <person name="Larsson T."/>
            <person name="Lv J."/>
            <person name="Arendt D."/>
            <person name="Savage R."/>
            <person name="Osoegawa K."/>
            <person name="de Jong P."/>
            <person name="Grimwood J."/>
            <person name="Chapman J.A."/>
            <person name="Shapiro H."/>
            <person name="Aerts A."/>
            <person name="Otillar R.P."/>
            <person name="Terry A.Y."/>
            <person name="Boore J.L."/>
            <person name="Grigoriev I.V."/>
            <person name="Lindberg D.R."/>
            <person name="Seaver E.C."/>
            <person name="Weisblat D.A."/>
            <person name="Putnam N.H."/>
            <person name="Rokhsar D.S."/>
        </authorList>
    </citation>
    <scope>NUCLEOTIDE SEQUENCE [LARGE SCALE GENOMIC DNA]</scope>
</reference>
<dbReference type="PANTHER" id="PTHR39063:SF1">
    <property type="entry name" value="OFD1 CENTRIOLE AND CENTRIOLAR SATELLITE PROTEIN"/>
    <property type="match status" value="1"/>
</dbReference>